<evidence type="ECO:0000313" key="6">
    <source>
        <dbReference type="EMBL" id="RDU24940.1"/>
    </source>
</evidence>
<dbReference type="GO" id="GO:0016787">
    <property type="term" value="F:hydrolase activity"/>
    <property type="evidence" value="ECO:0007669"/>
    <property type="project" value="UniProtKB-KW"/>
</dbReference>
<evidence type="ECO:0000256" key="1">
    <source>
        <dbReference type="ARBA" id="ARBA00022722"/>
    </source>
</evidence>
<dbReference type="AlphaFoldDB" id="A0A371AZN3"/>
<feature type="domain" description="LXG" evidence="5">
    <location>
        <begin position="1"/>
        <end position="223"/>
    </location>
</feature>
<dbReference type="InterPro" id="IPR000026">
    <property type="entry name" value="N1-like"/>
</dbReference>
<proteinExistence type="inferred from homology"/>
<reference evidence="6 7" key="1">
    <citation type="submission" date="2018-07" db="EMBL/GenBank/DDBJ databases">
        <title>Anaerosacharophilus polymeroproducens gen. nov. sp. nov., an anaerobic bacterium isolated from salt field.</title>
        <authorList>
            <person name="Kim W."/>
            <person name="Yang S.-H."/>
            <person name="Oh J."/>
            <person name="Lee J.-H."/>
            <person name="Kwon K.K."/>
        </authorList>
    </citation>
    <scope>NUCLEOTIDE SEQUENCE [LARGE SCALE GENOMIC DNA]</scope>
    <source>
        <strain evidence="6 7">MCWD5</strain>
    </source>
</reference>
<comment type="caution">
    <text evidence="6">The sequence shown here is derived from an EMBL/GenBank/DDBJ whole genome shotgun (WGS) entry which is preliminary data.</text>
</comment>
<dbReference type="Pfam" id="PF04740">
    <property type="entry name" value="LXG"/>
    <property type="match status" value="1"/>
</dbReference>
<protein>
    <recommendedName>
        <fullName evidence="5">LXG domain-containing protein</fullName>
    </recommendedName>
</protein>
<dbReference type="GO" id="GO:0004521">
    <property type="term" value="F:RNA endonuclease activity"/>
    <property type="evidence" value="ECO:0007669"/>
    <property type="project" value="InterPro"/>
</dbReference>
<evidence type="ECO:0000313" key="7">
    <source>
        <dbReference type="Proteomes" id="UP000255036"/>
    </source>
</evidence>
<keyword evidence="7" id="KW-1185">Reference proteome</keyword>
<accession>A0A371AZN3</accession>
<dbReference type="Gene3D" id="3.10.450.30">
    <property type="entry name" value="Microbial ribonucleases"/>
    <property type="match status" value="1"/>
</dbReference>
<evidence type="ECO:0000256" key="3">
    <source>
        <dbReference type="ARBA" id="ARBA00034117"/>
    </source>
</evidence>
<comment type="similarity">
    <text evidence="3">In the N-terminal section; belongs to the LXG family.</text>
</comment>
<evidence type="ECO:0000256" key="2">
    <source>
        <dbReference type="ARBA" id="ARBA00022801"/>
    </source>
</evidence>
<dbReference type="SUPFAM" id="SSF53933">
    <property type="entry name" value="Microbial ribonucleases"/>
    <property type="match status" value="1"/>
</dbReference>
<dbReference type="GO" id="GO:0003723">
    <property type="term" value="F:RNA binding"/>
    <property type="evidence" value="ECO:0007669"/>
    <property type="project" value="InterPro"/>
</dbReference>
<evidence type="ECO:0000259" key="5">
    <source>
        <dbReference type="PROSITE" id="PS51756"/>
    </source>
</evidence>
<keyword evidence="2" id="KW-0378">Hydrolase</keyword>
<dbReference type="InterPro" id="IPR006829">
    <property type="entry name" value="LXG_dom"/>
</dbReference>
<dbReference type="PROSITE" id="PS51756">
    <property type="entry name" value="LXG"/>
    <property type="match status" value="1"/>
</dbReference>
<name>A0A371AZN3_9FIRM</name>
<dbReference type="Proteomes" id="UP000255036">
    <property type="component" value="Unassembled WGS sequence"/>
</dbReference>
<sequence length="511" mass="58005">MKLNIGEIKSQVDQMNANLILKSVQMDELRNAMEELIEEDELEGKALEAAKNYFKQLHIPIIRGMIMAYDEIKKANTSYLNDLYTQVEADDGFYIDTDAVNSAIKEKQAVISGLEEKVSTLSKTMPSLAVHTQSYINQQQQAVVTLQKEQQKVIDFESIHGSHYHLANLYLENVSKGISCIQWKHFDKNYLLHKIDAKNLNWAKALNNGWKIKKSKKVRTDQVDYKKLNSEFWNRRDGYFDGNWWQDPEKLEEVTAVLKAEAKANGGISLEELISQYSAEEINLRLYALQALANALRTGNYDEDVINALTVAYYKEGKEFDIDSKKITVADLAMLLAQEKNIKGRKLGNWLEGGGLHLLYGAALIAVSIYGQNMDTIEQQVNKVKQIIKDKSGYETYKKWLQDEAGGVKIPKGKGWNKGDKTSIPDKAKDIANQIKAKNGVAPQGYKGGRTYKNIPQEDGAQKLPEGISYREYDVNPYVKGQNRGTERIVIGDDGSVWYTNDHYYTFTKIE</sequence>
<evidence type="ECO:0000256" key="4">
    <source>
        <dbReference type="SAM" id="Coils"/>
    </source>
</evidence>
<organism evidence="6 7">
    <name type="scientific">Anaerosacchariphilus polymeriproducens</name>
    <dbReference type="NCBI Taxonomy" id="1812858"/>
    <lineage>
        <taxon>Bacteria</taxon>
        <taxon>Bacillati</taxon>
        <taxon>Bacillota</taxon>
        <taxon>Clostridia</taxon>
        <taxon>Lachnospirales</taxon>
        <taxon>Lachnospiraceae</taxon>
        <taxon>Anaerosacchariphilus</taxon>
    </lineage>
</organism>
<dbReference type="InterPro" id="IPR016191">
    <property type="entry name" value="Ribonuclease/ribotoxin"/>
</dbReference>
<dbReference type="OrthoDB" id="9803442at2"/>
<dbReference type="Pfam" id="PF00545">
    <property type="entry name" value="Ribonuclease"/>
    <property type="match status" value="1"/>
</dbReference>
<feature type="coiled-coil region" evidence="4">
    <location>
        <begin position="19"/>
        <end position="50"/>
    </location>
</feature>
<dbReference type="EMBL" id="QRCT01000009">
    <property type="protein sequence ID" value="RDU24940.1"/>
    <property type="molecule type" value="Genomic_DNA"/>
</dbReference>
<keyword evidence="1" id="KW-0540">Nuclease</keyword>
<keyword evidence="4" id="KW-0175">Coiled coil</keyword>
<gene>
    <name evidence="6" type="ORF">DWV06_01550</name>
</gene>
<dbReference type="RefSeq" id="WP_115480424.1">
    <property type="nucleotide sequence ID" value="NZ_QRCT01000009.1"/>
</dbReference>